<evidence type="ECO:0000256" key="1">
    <source>
        <dbReference type="SAM" id="Phobius"/>
    </source>
</evidence>
<keyword evidence="3" id="KW-1185">Reference proteome</keyword>
<evidence type="ECO:0000313" key="3">
    <source>
        <dbReference type="Proteomes" id="UP000037729"/>
    </source>
</evidence>
<dbReference type="GO" id="GO:0005524">
    <property type="term" value="F:ATP binding"/>
    <property type="evidence" value="ECO:0007669"/>
    <property type="project" value="UniProtKB-KW"/>
</dbReference>
<dbReference type="RefSeq" id="WP_053966108.1">
    <property type="nucleotide sequence ID" value="NZ_LIUF01000001.1"/>
</dbReference>
<name>A0A0N0UA39_9EURY</name>
<protein>
    <submittedName>
        <fullName evidence="2">ABC transporter ATP-binding protein</fullName>
    </submittedName>
</protein>
<comment type="caution">
    <text evidence="2">The sequence shown here is derived from an EMBL/GenBank/DDBJ whole genome shotgun (WGS) entry which is preliminary data.</text>
</comment>
<dbReference type="EMBL" id="LIUF01000001">
    <property type="protein sequence ID" value="KOX94333.1"/>
    <property type="molecule type" value="Genomic_DNA"/>
</dbReference>
<feature type="transmembrane region" description="Helical" evidence="1">
    <location>
        <begin position="43"/>
        <end position="64"/>
    </location>
</feature>
<dbReference type="InterPro" id="IPR055968">
    <property type="entry name" value="DUF7546"/>
</dbReference>
<evidence type="ECO:0000313" key="2">
    <source>
        <dbReference type="EMBL" id="KOX94333.1"/>
    </source>
</evidence>
<feature type="transmembrane region" description="Helical" evidence="1">
    <location>
        <begin position="120"/>
        <end position="147"/>
    </location>
</feature>
<proteinExistence type="predicted"/>
<feature type="transmembrane region" description="Helical" evidence="1">
    <location>
        <begin position="197"/>
        <end position="215"/>
    </location>
</feature>
<gene>
    <name evidence="2" type="ORF">AMS69_00275</name>
</gene>
<dbReference type="Pfam" id="PF24412">
    <property type="entry name" value="DUF7546"/>
    <property type="match status" value="1"/>
</dbReference>
<dbReference type="Proteomes" id="UP000037729">
    <property type="component" value="Unassembled WGS sequence"/>
</dbReference>
<reference evidence="2 3" key="1">
    <citation type="submission" date="2015-08" db="EMBL/GenBank/DDBJ databases">
        <title>Genomes of Isolates from Cabo Rojo, PR.</title>
        <authorList>
            <person name="Sanchez-Nieves R.L."/>
            <person name="Montalvo-Rodriguez R."/>
        </authorList>
    </citation>
    <scope>NUCLEOTIDE SEQUENCE [LARGE SCALE GENOMIC DNA]</scope>
    <source>
        <strain evidence="2 3">SL3</strain>
    </source>
</reference>
<sequence length="233" mass="24208">MSTTTATLRDAIPDTRSLVILAAVLNAEVILILGYIVNTAQPATDPFLLVFPFIWLNIAGLVFLRVRPALPGRRRTVGSAVVAIGYLFVLGYVGGVYGTGGQGTGLRLVTQAPPGFSPTVVFSGATLSVVLIPWKVAGYLTLSYLVFVTAVDASGGTVGGIVGLFSCVSCVLPIIASILGGFVGVGATLSQAALSQSYGLSTVVFVTSVGLLYGVHRFDMTLVGRLRTLIGRR</sequence>
<keyword evidence="2" id="KW-0067">ATP-binding</keyword>
<dbReference type="AlphaFoldDB" id="A0A0N0UA39"/>
<organism evidence="2 3">
    <name type="scientific">Haloarcula rubripromontorii</name>
    <dbReference type="NCBI Taxonomy" id="1705562"/>
    <lineage>
        <taxon>Archaea</taxon>
        <taxon>Methanobacteriati</taxon>
        <taxon>Methanobacteriota</taxon>
        <taxon>Stenosarchaea group</taxon>
        <taxon>Halobacteria</taxon>
        <taxon>Halobacteriales</taxon>
        <taxon>Haloarculaceae</taxon>
        <taxon>Haloarcula</taxon>
    </lineage>
</organism>
<keyword evidence="1" id="KW-0812">Transmembrane</keyword>
<accession>A0A0N0UA39</accession>
<dbReference type="STRING" id="1705562.AMS69_00275"/>
<keyword evidence="2" id="KW-0547">Nucleotide-binding</keyword>
<dbReference type="OrthoDB" id="308076at2157"/>
<feature type="transmembrane region" description="Helical" evidence="1">
    <location>
        <begin position="159"/>
        <end position="185"/>
    </location>
</feature>
<keyword evidence="1" id="KW-1133">Transmembrane helix</keyword>
<dbReference type="PATRIC" id="fig|1705562.3.peg.987"/>
<keyword evidence="1" id="KW-0472">Membrane</keyword>
<feature type="transmembrane region" description="Helical" evidence="1">
    <location>
        <begin position="18"/>
        <end position="37"/>
    </location>
</feature>
<feature type="transmembrane region" description="Helical" evidence="1">
    <location>
        <begin position="76"/>
        <end position="100"/>
    </location>
</feature>